<dbReference type="Gene3D" id="1.10.510.10">
    <property type="entry name" value="Transferase(Phosphotransferase) domain 1"/>
    <property type="match status" value="1"/>
</dbReference>
<evidence type="ECO:0000256" key="1">
    <source>
        <dbReference type="SAM" id="MobiDB-lite"/>
    </source>
</evidence>
<dbReference type="PANTHER" id="PTHR48011">
    <property type="entry name" value="CCR4-NOT TRANSCRIPTIONAL COMPLEX SUBUNIT CAF120-RELATED"/>
    <property type="match status" value="1"/>
</dbReference>
<gene>
    <name evidence="3" type="ORF">PoMZ_01089</name>
</gene>
<dbReference type="InterPro" id="IPR008271">
    <property type="entry name" value="Ser/Thr_kinase_AS"/>
</dbReference>
<dbReference type="PANTHER" id="PTHR48011:SF86">
    <property type="entry name" value="MITOGEN-ACTIVATED PROTEIN KINASE 4-LIKE"/>
    <property type="match status" value="1"/>
</dbReference>
<dbReference type="InterPro" id="IPR000719">
    <property type="entry name" value="Prot_kinase_dom"/>
</dbReference>
<evidence type="ECO:0000313" key="4">
    <source>
        <dbReference type="Proteomes" id="UP000294847"/>
    </source>
</evidence>
<evidence type="ECO:0000313" key="3">
    <source>
        <dbReference type="EMBL" id="QBZ56183.1"/>
    </source>
</evidence>
<dbReference type="GO" id="GO:0005524">
    <property type="term" value="F:ATP binding"/>
    <property type="evidence" value="ECO:0007669"/>
    <property type="project" value="InterPro"/>
</dbReference>
<dbReference type="InterPro" id="IPR052751">
    <property type="entry name" value="Plant_MAPKKK"/>
</dbReference>
<name>A0A4P7N1S8_PYROR</name>
<dbReference type="InterPro" id="IPR011009">
    <property type="entry name" value="Kinase-like_dom_sf"/>
</dbReference>
<accession>A0A4P7N1S8</accession>
<organism evidence="3 4">
    <name type="scientific">Pyricularia oryzae</name>
    <name type="common">Rice blast fungus</name>
    <name type="synonym">Magnaporthe oryzae</name>
    <dbReference type="NCBI Taxonomy" id="318829"/>
    <lineage>
        <taxon>Eukaryota</taxon>
        <taxon>Fungi</taxon>
        <taxon>Dikarya</taxon>
        <taxon>Ascomycota</taxon>
        <taxon>Pezizomycotina</taxon>
        <taxon>Sordariomycetes</taxon>
        <taxon>Sordariomycetidae</taxon>
        <taxon>Magnaporthales</taxon>
        <taxon>Pyriculariaceae</taxon>
        <taxon>Pyricularia</taxon>
    </lineage>
</organism>
<dbReference type="SMART" id="SM00220">
    <property type="entry name" value="S_TKc"/>
    <property type="match status" value="1"/>
</dbReference>
<dbReference type="Pfam" id="PF00069">
    <property type="entry name" value="Pkinase"/>
    <property type="match status" value="1"/>
</dbReference>
<dbReference type="GO" id="GO:0004672">
    <property type="term" value="F:protein kinase activity"/>
    <property type="evidence" value="ECO:0007669"/>
    <property type="project" value="InterPro"/>
</dbReference>
<dbReference type="SUPFAM" id="SSF56112">
    <property type="entry name" value="Protein kinase-like (PK-like)"/>
    <property type="match status" value="1"/>
</dbReference>
<evidence type="ECO:0000259" key="2">
    <source>
        <dbReference type="PROSITE" id="PS50011"/>
    </source>
</evidence>
<reference evidence="3 4" key="1">
    <citation type="journal article" date="2019" name="Mol. Biol. Evol.">
        <title>Blast fungal genomes show frequent chromosomal changes, gene gains and losses, and effector gene turnover.</title>
        <authorList>
            <person name="Gomez Luciano L.B."/>
            <person name="Jason Tsai I."/>
            <person name="Chuma I."/>
            <person name="Tosa Y."/>
            <person name="Chen Y.H."/>
            <person name="Li J.Y."/>
            <person name="Li M.Y."/>
            <person name="Jade Lu M.Y."/>
            <person name="Nakayashiki H."/>
            <person name="Li W.H."/>
        </authorList>
    </citation>
    <scope>NUCLEOTIDE SEQUENCE [LARGE SCALE GENOMIC DNA]</scope>
    <source>
        <strain evidence="3">MZ5-1-6</strain>
    </source>
</reference>
<dbReference type="EMBL" id="CP034205">
    <property type="protein sequence ID" value="QBZ56183.1"/>
    <property type="molecule type" value="Genomic_DNA"/>
</dbReference>
<sequence length="879" mass="96658">MATHSAIQLSSDLKAFANDDKTRCDGIVIDNKKGDTVRQYIPNSELVEFWTPGRVEEACNILGIDLPIQTVREHHLRLLSTLLLTADNHCTHVKERLDDFRRQGIVDVKLPLSRDVVGSIFSDAPKDADAFYSNQFLFSPANMDTNLWDLPLGPELILPLKFIGQLQDGGLSSQSVSKYARYEGSKPSESDFVVIKIFPPHALRATFRDEVQLYRELQDDGTTTRDYKRPSEYFLSCYGTFQQNGFGAIVLEYANGGSLLDYFRKTTPPQNRDGLCQFYNALLDLPRAVFTLSNVGSSGYTHQDIKPGNIFVFCDTTGSGTPKIRLKLGDFGMSSKLIVGPDSEPYSHDNQATLAYSAPELMVQDVRLRDRTQRVSQPAEIWAVGCVMIESLTWAVRGEAARGAFAWERHDEIAARHQSMSEIGYAFAFHDGQTILDAVKTAALEISKSVCEYDKYTKRIVDLLTTDVLRPTPRKAGDYISGTLQDVLDGKAVRIKKRSVSNGARSPIKTAKLEPPAQGSKRTRSSWEAPPPHGNAHHPCKHHHLDSYAPAAWPGGRGTELATAADGGAVHDAARPSTVGSGSVALADCPHPDITAESLYNYHKGGKMSDRQGKMRSFLNDVNFFSGRDQILVIDDSGSMALHKLEVEKVVIAITYAVKRADPDGIELYFTSNSTTGYRVTSVKSAKAVLRKWEGKTDCSNRMAATLKRVLDRVTEKAQPDQASKSPWKALPLAKTQKPAGASVLVLTNGVWGASPVGGLPSAPGDGRLLRGGQSPSGNQARDWGLCGVDDCIRNFFSSSPEMAERRGLLYATVQFISFGNSVDGLERLKYLDDCLGLKYDMVDTKSHKAPLWSILMGSLDPDIDSWPARGNAKFRMHG</sequence>
<feature type="region of interest" description="Disordered" evidence="1">
    <location>
        <begin position="498"/>
        <end position="543"/>
    </location>
</feature>
<protein>
    <recommendedName>
        <fullName evidence="2">Protein kinase domain-containing protein</fullName>
    </recommendedName>
</protein>
<dbReference type="PROSITE" id="PS00108">
    <property type="entry name" value="PROTEIN_KINASE_ST"/>
    <property type="match status" value="1"/>
</dbReference>
<dbReference type="GO" id="GO:0007165">
    <property type="term" value="P:signal transduction"/>
    <property type="evidence" value="ECO:0007669"/>
    <property type="project" value="TreeGrafter"/>
</dbReference>
<proteinExistence type="predicted"/>
<dbReference type="PROSITE" id="PS50011">
    <property type="entry name" value="PROTEIN_KINASE_DOM"/>
    <property type="match status" value="1"/>
</dbReference>
<dbReference type="Proteomes" id="UP000294847">
    <property type="component" value="Chromosome 2"/>
</dbReference>
<dbReference type="AlphaFoldDB" id="A0A4P7N1S8"/>
<feature type="domain" description="Protein kinase" evidence="2">
    <location>
        <begin position="160"/>
        <end position="488"/>
    </location>
</feature>
<dbReference type="GO" id="GO:0051094">
    <property type="term" value="P:positive regulation of developmental process"/>
    <property type="evidence" value="ECO:0007669"/>
    <property type="project" value="UniProtKB-ARBA"/>
</dbReference>